<keyword evidence="2" id="KW-1185">Reference proteome</keyword>
<dbReference type="Proteomes" id="UP000647133">
    <property type="component" value="Unassembled WGS sequence"/>
</dbReference>
<gene>
    <name evidence="1" type="ORF">IFO69_12255</name>
</gene>
<comment type="caution">
    <text evidence="1">The sequence shown here is derived from an EMBL/GenBank/DDBJ whole genome shotgun (WGS) entry which is preliminary data.</text>
</comment>
<accession>A0ABR9ALT9</accession>
<dbReference type="Pfam" id="PF19765">
    <property type="entry name" value="DUF6252"/>
    <property type="match status" value="1"/>
</dbReference>
<dbReference type="EMBL" id="JACYTQ010000003">
    <property type="protein sequence ID" value="MBD8489519.1"/>
    <property type="molecule type" value="Genomic_DNA"/>
</dbReference>
<proteinExistence type="predicted"/>
<sequence length="197" mass="21792">MNNLKKNQLALILFCPLILNGCITSLELKNEEEAGMEERLTCMVDGEPFEAANGQGLLAVDFVMVDMVEKENTFLMTLYAVDLPDEGGARAVGFKLGGIDINDLQVGDTFDDWKLETDSGEYLGVLGAVEERPSVQSEEYTLKASSNHTKEIKLTITEIDYQAKTMSGTFNFKALDDEKNIEVEVSEGSFQNISWAD</sequence>
<reference evidence="1 2" key="1">
    <citation type="submission" date="2020-09" db="EMBL/GenBank/DDBJ databases">
        <title>Echinicola sp. CAU 1574 isolated from sand of Sido Beach.</title>
        <authorList>
            <person name="Kim W."/>
        </authorList>
    </citation>
    <scope>NUCLEOTIDE SEQUENCE [LARGE SCALE GENOMIC DNA]</scope>
    <source>
        <strain evidence="1 2">CAU 1574</strain>
    </source>
</reference>
<name>A0ABR9ALT9_9BACT</name>
<evidence type="ECO:0008006" key="3">
    <source>
        <dbReference type="Google" id="ProtNLM"/>
    </source>
</evidence>
<dbReference type="InterPro" id="IPR046219">
    <property type="entry name" value="DUF6252"/>
</dbReference>
<evidence type="ECO:0000313" key="2">
    <source>
        <dbReference type="Proteomes" id="UP000647133"/>
    </source>
</evidence>
<organism evidence="1 2">
    <name type="scientific">Echinicola arenosa</name>
    <dbReference type="NCBI Taxonomy" id="2774144"/>
    <lineage>
        <taxon>Bacteria</taxon>
        <taxon>Pseudomonadati</taxon>
        <taxon>Bacteroidota</taxon>
        <taxon>Cytophagia</taxon>
        <taxon>Cytophagales</taxon>
        <taxon>Cyclobacteriaceae</taxon>
        <taxon>Echinicola</taxon>
    </lineage>
</organism>
<protein>
    <recommendedName>
        <fullName evidence="3">Lipoprotein</fullName>
    </recommendedName>
</protein>
<evidence type="ECO:0000313" key="1">
    <source>
        <dbReference type="EMBL" id="MBD8489519.1"/>
    </source>
</evidence>
<dbReference type="RefSeq" id="WP_192010384.1">
    <property type="nucleotide sequence ID" value="NZ_JACYTQ010000003.1"/>
</dbReference>